<dbReference type="KEGG" id="bcae:A4V03_19330"/>
<accession>A0A1C7H4E2</accession>
<name>A0A1C7H4E2_9BACE</name>
<evidence type="ECO:0000313" key="2">
    <source>
        <dbReference type="Proteomes" id="UP000092631"/>
    </source>
</evidence>
<proteinExistence type="predicted"/>
<gene>
    <name evidence="1" type="ORF">A4V03_19330</name>
</gene>
<sequence>MNLFISLHRVFTMNMPMKEELEKAFAKLFPDYEAGQEYAFSHDELSSADFERYEEIGEVIEASLNDTTVVEISNKVYHFL</sequence>
<evidence type="ECO:0000313" key="1">
    <source>
        <dbReference type="EMBL" id="ANU59459.1"/>
    </source>
</evidence>
<dbReference type="AlphaFoldDB" id="A0A1C7H4E2"/>
<organism evidence="1 2">
    <name type="scientific">Bacteroides caecimuris</name>
    <dbReference type="NCBI Taxonomy" id="1796613"/>
    <lineage>
        <taxon>Bacteria</taxon>
        <taxon>Pseudomonadati</taxon>
        <taxon>Bacteroidota</taxon>
        <taxon>Bacteroidia</taxon>
        <taxon>Bacteroidales</taxon>
        <taxon>Bacteroidaceae</taxon>
        <taxon>Bacteroides</taxon>
    </lineage>
</organism>
<keyword evidence="2" id="KW-1185">Reference proteome</keyword>
<dbReference type="EMBL" id="CP015401">
    <property type="protein sequence ID" value="ANU59459.1"/>
    <property type="molecule type" value="Genomic_DNA"/>
</dbReference>
<dbReference type="Proteomes" id="UP000092631">
    <property type="component" value="Chromosome"/>
</dbReference>
<protein>
    <submittedName>
        <fullName evidence="1">Uncharacterized protein</fullName>
    </submittedName>
</protein>
<reference evidence="2" key="1">
    <citation type="submission" date="2016-04" db="EMBL/GenBank/DDBJ databases">
        <title>Complete Genome Sequences of Twelve Strains of a Stable Defined Moderately Diverse Mouse Microbiota 2 (sDMDMm2).</title>
        <authorList>
            <person name="Uchimura Y."/>
            <person name="Wyss M."/>
            <person name="Brugiroux S."/>
            <person name="Limenitakis J.P."/>
            <person name="Stecher B."/>
            <person name="McCoy K.D."/>
            <person name="Macpherson A.J."/>
        </authorList>
    </citation>
    <scope>NUCLEOTIDE SEQUENCE [LARGE SCALE GENOMIC DNA]</scope>
    <source>
        <strain evidence="2">I48</strain>
    </source>
</reference>